<gene>
    <name evidence="7" type="ORF">BSTOLATCC_MIC59623</name>
</gene>
<dbReference type="InterPro" id="IPR028082">
    <property type="entry name" value="Peripla_BP_I"/>
</dbReference>
<comment type="subcellular location">
    <subcellularLocation>
        <location evidence="1">Membrane</location>
    </subcellularLocation>
</comment>
<evidence type="ECO:0000256" key="3">
    <source>
        <dbReference type="ARBA" id="ARBA00022989"/>
    </source>
</evidence>
<dbReference type="SUPFAM" id="SSF53822">
    <property type="entry name" value="Periplasmic binding protein-like I"/>
    <property type="match status" value="1"/>
</dbReference>
<evidence type="ECO:0000256" key="2">
    <source>
        <dbReference type="ARBA" id="ARBA00022692"/>
    </source>
</evidence>
<dbReference type="Pfam" id="PF01094">
    <property type="entry name" value="ANF_receptor"/>
    <property type="match status" value="1"/>
</dbReference>
<dbReference type="InterPro" id="IPR000068">
    <property type="entry name" value="GPCR_3_Ca_sens_rcpt-rel"/>
</dbReference>
<feature type="transmembrane region" description="Helical" evidence="5">
    <location>
        <begin position="775"/>
        <end position="796"/>
    </location>
</feature>
<dbReference type="PANTHER" id="PTHR24061:SF422">
    <property type="entry name" value="G-PROTEIN COUPLED RECEPTORS FAMILY 3 PROFILE DOMAIN-CONTAINING PROTEIN"/>
    <property type="match status" value="1"/>
</dbReference>
<proteinExistence type="predicted"/>
<dbReference type="Proteomes" id="UP001162131">
    <property type="component" value="Unassembled WGS sequence"/>
</dbReference>
<dbReference type="GO" id="GO:0005886">
    <property type="term" value="C:plasma membrane"/>
    <property type="evidence" value="ECO:0007669"/>
    <property type="project" value="TreeGrafter"/>
</dbReference>
<feature type="transmembrane region" description="Helical" evidence="5">
    <location>
        <begin position="912"/>
        <end position="932"/>
    </location>
</feature>
<evidence type="ECO:0000313" key="8">
    <source>
        <dbReference type="Proteomes" id="UP001162131"/>
    </source>
</evidence>
<keyword evidence="2 5" id="KW-0812">Transmembrane</keyword>
<feature type="transmembrane region" description="Helical" evidence="5">
    <location>
        <begin position="1054"/>
        <end position="1073"/>
    </location>
</feature>
<evidence type="ECO:0000313" key="7">
    <source>
        <dbReference type="EMBL" id="CAG9333810.1"/>
    </source>
</evidence>
<sequence length="1193" mass="133999">MVLLFLMILKIALADLTLYVFFSQNTPQALQAYFTKSLSSLIGSKNYWDILFYQVDETTDLSSYFEKEVLISFDATYDNSLSQTISALTENYNILNFFFSPTNRPLGSWQFYIHTDPNDEIAAIKAFTDYLEWKRILVVGDGTIEAKIIATQFQENYSEVVQSQITVSPSTEQSVVDNIAGRLIKPNGQQTFVVVCEGAIINKFTSALVTKKIYKQGAGIVLWSRGIWGGDLDGLIYVVEKGLESAISMQHYEALALKYFTDQIGDYWNSTSNSENQAMKNLEIKKYLEQITRNHKKLPYFSIVNIDGSVKTTKGDIYGNELSITGVILYPGSSTTKPKNSKTSLKMSISTNGLESDGTYNSYNPLNCQGNIFAKEWINNQTWILENFEIDYTSNTCGVSVFVHDTVLKCLTPLISDLGYVWLGSDWAASNVGYMALLRELNISMVTVAAGPNSPIFSNKTAYPEFMRMVPSANYNAVIMIKLCQIFSWKNVVVVYSNVSANIAIYEVFKSEADSAGITIANDEDKRMLPLNYARTQYQEYKYIFDHIRDTNVRIFVTFQTASSNYQAVEGLYDSGLRSGEIICFFPTKTGGQSTFSTMPAASVVKLANLMNGAISVSAIEYTGTFGNEIKTLMAAYWGNTPSFKATHFDNTFFSAYGLDTTINRGEDFENSTILNRNLRKQRITSASGVISIDSSSNDRSYMVLDILNTYQYVTNSSFVEVIAGNYIPTSSNPIQFYTNLTWPGYTSTTPTDTRTPDSSCPFDESDATTSVKGIAALATICISMALMAILIAIFIWKQYSHSDVKKLTEPKEIQFADSIIFATMIIETFQYINIGPSFNSDPITGYIGGVFNIDLKNVVSLKGDTYFAFMDVVFTLVGFWLLMFIILIRTHTGCVEKIWIFKFLSTSAHDIMSILGNLLFLPIMTSLLSVFQCSKSIGDNLEDSYMDIDCNQYCWTGRHLSYAISSIIALLIYFPLAVIYRPVWQSLQLQQNLRCQPKYLLIKSCAQVIFITVNKTLKLVDSIAQGLTYLLLFSLFIFYNLKFKPYNYDRANMWQVILFICVAWSVLFSSISKAVDTGLIVIMIIKIIGWSALITIGFVLQVKKFPSLLYRPQPQSIAKLFLFLLTSKVSAQELDKRALKYVVSKKGENKDDSSIIQIDDKTQAKVSIIGDESTRREMLGMLGSFREEGSPH</sequence>
<dbReference type="PANTHER" id="PTHR24061">
    <property type="entry name" value="CALCIUM-SENSING RECEPTOR-RELATED"/>
    <property type="match status" value="1"/>
</dbReference>
<comment type="caution">
    <text evidence="7">The sequence shown here is derived from an EMBL/GenBank/DDBJ whole genome shotgun (WGS) entry which is preliminary data.</text>
</comment>
<feature type="transmembrane region" description="Helical" evidence="5">
    <location>
        <begin position="1079"/>
        <end position="1101"/>
    </location>
</feature>
<dbReference type="Gene3D" id="3.40.50.2300">
    <property type="match status" value="2"/>
</dbReference>
<feature type="transmembrane region" description="Helical" evidence="5">
    <location>
        <begin position="867"/>
        <end position="891"/>
    </location>
</feature>
<dbReference type="GO" id="GO:0004930">
    <property type="term" value="F:G protein-coupled receptor activity"/>
    <property type="evidence" value="ECO:0007669"/>
    <property type="project" value="InterPro"/>
</dbReference>
<evidence type="ECO:0000256" key="4">
    <source>
        <dbReference type="ARBA" id="ARBA00023136"/>
    </source>
</evidence>
<protein>
    <recommendedName>
        <fullName evidence="6">Receptor ligand binding region domain-containing protein</fullName>
    </recommendedName>
</protein>
<dbReference type="AlphaFoldDB" id="A0AAU9KA35"/>
<feature type="transmembrane region" description="Helical" evidence="5">
    <location>
        <begin position="1024"/>
        <end position="1042"/>
    </location>
</feature>
<dbReference type="InterPro" id="IPR001828">
    <property type="entry name" value="ANF_lig-bd_rcpt"/>
</dbReference>
<organism evidence="7 8">
    <name type="scientific">Blepharisma stoltei</name>
    <dbReference type="NCBI Taxonomy" id="1481888"/>
    <lineage>
        <taxon>Eukaryota</taxon>
        <taxon>Sar</taxon>
        <taxon>Alveolata</taxon>
        <taxon>Ciliophora</taxon>
        <taxon>Postciliodesmatophora</taxon>
        <taxon>Heterotrichea</taxon>
        <taxon>Heterotrichida</taxon>
        <taxon>Blepharismidae</taxon>
        <taxon>Blepharisma</taxon>
    </lineage>
</organism>
<accession>A0AAU9KA35</accession>
<evidence type="ECO:0000256" key="5">
    <source>
        <dbReference type="SAM" id="Phobius"/>
    </source>
</evidence>
<name>A0AAU9KA35_9CILI</name>
<dbReference type="EMBL" id="CAJZBQ010000057">
    <property type="protein sequence ID" value="CAG9333810.1"/>
    <property type="molecule type" value="Genomic_DNA"/>
</dbReference>
<feature type="domain" description="Receptor ligand binding region" evidence="6">
    <location>
        <begin position="437"/>
        <end position="710"/>
    </location>
</feature>
<reference evidence="7" key="1">
    <citation type="submission" date="2021-09" db="EMBL/GenBank/DDBJ databases">
        <authorList>
            <consortium name="AG Swart"/>
            <person name="Singh M."/>
            <person name="Singh A."/>
            <person name="Seah K."/>
            <person name="Emmerich C."/>
        </authorList>
    </citation>
    <scope>NUCLEOTIDE SEQUENCE</scope>
    <source>
        <strain evidence="7">ATCC30299</strain>
    </source>
</reference>
<keyword evidence="4 5" id="KW-0472">Membrane</keyword>
<keyword evidence="8" id="KW-1185">Reference proteome</keyword>
<evidence type="ECO:0000259" key="6">
    <source>
        <dbReference type="Pfam" id="PF01094"/>
    </source>
</evidence>
<feature type="transmembrane region" description="Helical" evidence="5">
    <location>
        <begin position="961"/>
        <end position="981"/>
    </location>
</feature>
<keyword evidence="3 5" id="KW-1133">Transmembrane helix</keyword>
<evidence type="ECO:0000256" key="1">
    <source>
        <dbReference type="ARBA" id="ARBA00004370"/>
    </source>
</evidence>